<keyword evidence="2" id="KW-1185">Reference proteome</keyword>
<dbReference type="Proteomes" id="UP000319143">
    <property type="component" value="Unassembled WGS sequence"/>
</dbReference>
<dbReference type="InterPro" id="IPR036237">
    <property type="entry name" value="Xyl_isomerase-like_sf"/>
</dbReference>
<organism evidence="1 2">
    <name type="scientific">Novipirellula artificiosorum</name>
    <dbReference type="NCBI Taxonomy" id="2528016"/>
    <lineage>
        <taxon>Bacteria</taxon>
        <taxon>Pseudomonadati</taxon>
        <taxon>Planctomycetota</taxon>
        <taxon>Planctomycetia</taxon>
        <taxon>Pirellulales</taxon>
        <taxon>Pirellulaceae</taxon>
        <taxon>Novipirellula</taxon>
    </lineage>
</organism>
<accession>A0A5C6DP44</accession>
<gene>
    <name evidence="1" type="ORF">Poly41_29740</name>
</gene>
<dbReference type="OrthoDB" id="9785907at2"/>
<name>A0A5C6DP44_9BACT</name>
<evidence type="ECO:0000313" key="2">
    <source>
        <dbReference type="Proteomes" id="UP000319143"/>
    </source>
</evidence>
<reference evidence="1 2" key="1">
    <citation type="submission" date="2019-02" db="EMBL/GenBank/DDBJ databases">
        <title>Deep-cultivation of Planctomycetes and their phenomic and genomic characterization uncovers novel biology.</title>
        <authorList>
            <person name="Wiegand S."/>
            <person name="Jogler M."/>
            <person name="Boedeker C."/>
            <person name="Pinto D."/>
            <person name="Vollmers J."/>
            <person name="Rivas-Marin E."/>
            <person name="Kohn T."/>
            <person name="Peeters S.H."/>
            <person name="Heuer A."/>
            <person name="Rast P."/>
            <person name="Oberbeckmann S."/>
            <person name="Bunk B."/>
            <person name="Jeske O."/>
            <person name="Meyerdierks A."/>
            <person name="Storesund J.E."/>
            <person name="Kallscheuer N."/>
            <person name="Luecker S."/>
            <person name="Lage O.M."/>
            <person name="Pohl T."/>
            <person name="Merkel B.J."/>
            <person name="Hornburger P."/>
            <person name="Mueller R.-W."/>
            <person name="Bruemmer F."/>
            <person name="Labrenz M."/>
            <person name="Spormann A.M."/>
            <person name="Op Den Camp H."/>
            <person name="Overmann J."/>
            <person name="Amann R."/>
            <person name="Jetten M.S.M."/>
            <person name="Mascher T."/>
            <person name="Medema M.H."/>
            <person name="Devos D.P."/>
            <person name="Kaster A.-K."/>
            <person name="Ovreas L."/>
            <person name="Rohde M."/>
            <person name="Galperin M.Y."/>
            <person name="Jogler C."/>
        </authorList>
    </citation>
    <scope>NUCLEOTIDE SEQUENCE [LARGE SCALE GENOMIC DNA]</scope>
    <source>
        <strain evidence="1 2">Poly41</strain>
    </source>
</reference>
<protein>
    <submittedName>
        <fullName evidence="1">Xylose isomerase-like TIM barrel</fullName>
    </submittedName>
</protein>
<dbReference type="NCBIfam" id="NF035939">
    <property type="entry name" value="TIM_EboE"/>
    <property type="match status" value="1"/>
</dbReference>
<evidence type="ECO:0000313" key="1">
    <source>
        <dbReference type="EMBL" id="TWU38498.1"/>
    </source>
</evidence>
<proteinExistence type="predicted"/>
<comment type="caution">
    <text evidence="1">The sequence shown here is derived from an EMBL/GenBank/DDBJ whole genome shotgun (WGS) entry which is preliminary data.</text>
</comment>
<sequence>MSVTIGYCTNVHAGVDLPAIRDNLQRHATDVHRLMTGDEPLGVGLWLPEKAARELAGSGPSGSHSLSDFRQFLDQRHLQAFTINGFPYDNFHDPIVKHRVYEPAWWDPRRLNYTKQLATILLGLMPPTQRIGSISTLPIGWLDDLVTTEQMNRAGENLRELAAFLARIESRSGRQIVVAIEPEPGCILDTAEDVLGWFERELPDAAHRRHLTVCHDVCHSAVMMESQAEVLRKYAAAGITIGKVQVSSAVVADWDSMAIGRRQETAEQLAGFAEDRYLHQTGRLLEDGSFRLAEDLPNLLDQIPRSGDPAGGDRRWVVHFHVPIFLERFGRLSTSQAEIRHCLLALQRPTSELEPRIEFTGHYEVETYAWTVLPEAMRKRELADDIAAELRWLQKELIDCS</sequence>
<dbReference type="EMBL" id="SJPV01000004">
    <property type="protein sequence ID" value="TWU38498.1"/>
    <property type="molecule type" value="Genomic_DNA"/>
</dbReference>
<keyword evidence="1" id="KW-0413">Isomerase</keyword>
<dbReference type="RefSeq" id="WP_146526830.1">
    <property type="nucleotide sequence ID" value="NZ_SJPV01000004.1"/>
</dbReference>
<dbReference type="SUPFAM" id="SSF51658">
    <property type="entry name" value="Xylose isomerase-like"/>
    <property type="match status" value="1"/>
</dbReference>
<dbReference type="Gene3D" id="3.20.20.150">
    <property type="entry name" value="Divalent-metal-dependent TIM barrel enzymes"/>
    <property type="match status" value="1"/>
</dbReference>
<dbReference type="GO" id="GO:0016853">
    <property type="term" value="F:isomerase activity"/>
    <property type="evidence" value="ECO:0007669"/>
    <property type="project" value="UniProtKB-KW"/>
</dbReference>
<dbReference type="AlphaFoldDB" id="A0A5C6DP44"/>